<reference evidence="4" key="1">
    <citation type="submission" date="2022-07" db="EMBL/GenBank/DDBJ databases">
        <title>Fungi with potential for degradation of polypropylene.</title>
        <authorList>
            <person name="Gostincar C."/>
        </authorList>
    </citation>
    <scope>NUCLEOTIDE SEQUENCE</scope>
    <source>
        <strain evidence="4">EXF-13308</strain>
    </source>
</reference>
<keyword evidence="5" id="KW-1185">Reference proteome</keyword>
<sequence length="156" mass="16420">MHFPLLPLLLAVPLVAGIEFTSPAGGDSFVQGGEVTVEWTSVDTDPTIFSLYLWNFANFPPFYEPLVFDIDTVDGLTTVTLPCDVVASGGYQFSAINGTNVYVIYAQTGIFTITEGSCVAPTGTTSSPGVVTVTVTAELTCTSSVFYQHASTAVSS</sequence>
<dbReference type="Pfam" id="PF10342">
    <property type="entry name" value="Kre9_KNH"/>
    <property type="match status" value="1"/>
</dbReference>
<dbReference type="PANTHER" id="PTHR35185">
    <property type="entry name" value="SERINE/THREONINE-RICH PROTEIN ADG2-RELATED"/>
    <property type="match status" value="1"/>
</dbReference>
<dbReference type="InterPro" id="IPR018466">
    <property type="entry name" value="Kre9/Knh1-like_N"/>
</dbReference>
<dbReference type="PANTHER" id="PTHR35185:SF2">
    <property type="entry name" value="EXTRACELLULAR PROLINE-SERINE RICH PROTEIN (AFU_ORTHOLOGUE AFUA_8G07090)"/>
    <property type="match status" value="1"/>
</dbReference>
<evidence type="ECO:0000256" key="2">
    <source>
        <dbReference type="SAM" id="SignalP"/>
    </source>
</evidence>
<evidence type="ECO:0000256" key="1">
    <source>
        <dbReference type="ARBA" id="ARBA00022729"/>
    </source>
</evidence>
<feature type="domain" description="Yeast cell wall synthesis Kre9/Knh1-like N-terminal" evidence="3">
    <location>
        <begin position="22"/>
        <end position="113"/>
    </location>
</feature>
<dbReference type="EMBL" id="JANBVO010000009">
    <property type="protein sequence ID" value="KAJ9149799.1"/>
    <property type="molecule type" value="Genomic_DNA"/>
</dbReference>
<feature type="chain" id="PRO_5041303077" description="Yeast cell wall synthesis Kre9/Knh1-like N-terminal domain-containing protein" evidence="2">
    <location>
        <begin position="18"/>
        <end position="156"/>
    </location>
</feature>
<keyword evidence="1 2" id="KW-0732">Signal</keyword>
<organism evidence="4 5">
    <name type="scientific">Pleurostoma richardsiae</name>
    <dbReference type="NCBI Taxonomy" id="41990"/>
    <lineage>
        <taxon>Eukaryota</taxon>
        <taxon>Fungi</taxon>
        <taxon>Dikarya</taxon>
        <taxon>Ascomycota</taxon>
        <taxon>Pezizomycotina</taxon>
        <taxon>Sordariomycetes</taxon>
        <taxon>Sordariomycetidae</taxon>
        <taxon>Calosphaeriales</taxon>
        <taxon>Pleurostomataceae</taxon>
        <taxon>Pleurostoma</taxon>
    </lineage>
</organism>
<dbReference type="Proteomes" id="UP001174694">
    <property type="component" value="Unassembled WGS sequence"/>
</dbReference>
<comment type="caution">
    <text evidence="4">The sequence shown here is derived from an EMBL/GenBank/DDBJ whole genome shotgun (WGS) entry which is preliminary data.</text>
</comment>
<accession>A0AA38S357</accession>
<feature type="signal peptide" evidence="2">
    <location>
        <begin position="1"/>
        <end position="17"/>
    </location>
</feature>
<name>A0AA38S357_9PEZI</name>
<evidence type="ECO:0000259" key="3">
    <source>
        <dbReference type="Pfam" id="PF10342"/>
    </source>
</evidence>
<protein>
    <recommendedName>
        <fullName evidence="3">Yeast cell wall synthesis Kre9/Knh1-like N-terminal domain-containing protein</fullName>
    </recommendedName>
</protein>
<evidence type="ECO:0000313" key="5">
    <source>
        <dbReference type="Proteomes" id="UP001174694"/>
    </source>
</evidence>
<proteinExistence type="predicted"/>
<dbReference type="AlphaFoldDB" id="A0AA38S357"/>
<dbReference type="InterPro" id="IPR052479">
    <property type="entry name" value="GPI-anchor_Adhesion_Reg"/>
</dbReference>
<evidence type="ECO:0000313" key="4">
    <source>
        <dbReference type="EMBL" id="KAJ9149799.1"/>
    </source>
</evidence>
<gene>
    <name evidence="4" type="ORF">NKR23_g4098</name>
</gene>